<evidence type="ECO:0000256" key="1">
    <source>
        <dbReference type="SAM" id="MobiDB-lite"/>
    </source>
</evidence>
<gene>
    <name evidence="2" type="ORF">Ssi02_71890</name>
</gene>
<proteinExistence type="predicted"/>
<feature type="region of interest" description="Disordered" evidence="1">
    <location>
        <begin position="108"/>
        <end position="144"/>
    </location>
</feature>
<reference evidence="2" key="1">
    <citation type="submission" date="2021-01" db="EMBL/GenBank/DDBJ databases">
        <title>Whole genome shotgun sequence of Sinosporangium siamense NBRC 109515.</title>
        <authorList>
            <person name="Komaki H."/>
            <person name="Tamura T."/>
        </authorList>
    </citation>
    <scope>NUCLEOTIDE SEQUENCE</scope>
    <source>
        <strain evidence="2">NBRC 109515</strain>
    </source>
</reference>
<sequence>MESRGLAAGSGDACSSASGDVVRDCAMERRVLGESGNGLLGGHARSPHRTLLVFLARLPAAGEYIKSPLPPTTGFPPATAPRTGLPDHAGHLAEIADLSRTCHHIAGRATPAGGAGRADPHGRGLENRRRAGNGTARPGRRTAGCGPCSCPAFKSARSPFRPPGQVLNRAAENGLRPGVTG</sequence>
<comment type="caution">
    <text evidence="2">The sequence shown here is derived from an EMBL/GenBank/DDBJ whole genome shotgun (WGS) entry which is preliminary data.</text>
</comment>
<name>A0A919RNI2_9ACTN</name>
<evidence type="ECO:0000313" key="3">
    <source>
        <dbReference type="Proteomes" id="UP000606172"/>
    </source>
</evidence>
<dbReference type="Proteomes" id="UP000606172">
    <property type="component" value="Unassembled WGS sequence"/>
</dbReference>
<organism evidence="2 3">
    <name type="scientific">Sinosporangium siamense</name>
    <dbReference type="NCBI Taxonomy" id="1367973"/>
    <lineage>
        <taxon>Bacteria</taxon>
        <taxon>Bacillati</taxon>
        <taxon>Actinomycetota</taxon>
        <taxon>Actinomycetes</taxon>
        <taxon>Streptosporangiales</taxon>
        <taxon>Streptosporangiaceae</taxon>
        <taxon>Sinosporangium</taxon>
    </lineage>
</organism>
<dbReference type="EMBL" id="BOOW01000053">
    <property type="protein sequence ID" value="GII96958.1"/>
    <property type="molecule type" value="Genomic_DNA"/>
</dbReference>
<dbReference type="AlphaFoldDB" id="A0A919RNI2"/>
<feature type="region of interest" description="Disordered" evidence="1">
    <location>
        <begin position="161"/>
        <end position="181"/>
    </location>
</feature>
<accession>A0A919RNI2</accession>
<feature type="compositionally biased region" description="Basic and acidic residues" evidence="1">
    <location>
        <begin position="118"/>
        <end position="129"/>
    </location>
</feature>
<keyword evidence="3" id="KW-1185">Reference proteome</keyword>
<protein>
    <submittedName>
        <fullName evidence="2">Uncharacterized protein</fullName>
    </submittedName>
</protein>
<evidence type="ECO:0000313" key="2">
    <source>
        <dbReference type="EMBL" id="GII96958.1"/>
    </source>
</evidence>